<dbReference type="SUPFAM" id="SSF51261">
    <property type="entry name" value="Duplicated hybrid motif"/>
    <property type="match status" value="1"/>
</dbReference>
<dbReference type="PANTHER" id="PTHR21666:SF294">
    <property type="entry name" value="PEPTIDASE M23"/>
    <property type="match status" value="1"/>
</dbReference>
<dbReference type="Pfam" id="PF01551">
    <property type="entry name" value="Peptidase_M23"/>
    <property type="match status" value="1"/>
</dbReference>
<sequence>MRKLLFFLLFISTGLNAQGISHFREVQEDTVYIGLRNNYYAPYNFKLELKKEYEYLGIRYKDYFVIAANDSISNVLALPVKKLKEIGKLDLNNIFHLNNTMGDPANSDHDDNYLYALPYKKGKTYKVTQGFNGKKSHRSVRSKYAIDFNLRIGDTVCAAREGIVALVQKDFTEHGGREYINKANRIIILHSDGTTASYVHLDYQGTLVKPGEHVKKGQPIGISGLTGFTGGPHLHFVVREAGDISVPVYFEAYENKILKKRKSYTRPR</sequence>
<name>A0A6P0UQ75_9FLAO</name>
<feature type="domain" description="M23ase beta-sheet core" evidence="2">
    <location>
        <begin position="143"/>
        <end position="243"/>
    </location>
</feature>
<organism evidence="3 4">
    <name type="scientific">Leptobacterium flavescens</name>
    <dbReference type="NCBI Taxonomy" id="472055"/>
    <lineage>
        <taxon>Bacteria</taxon>
        <taxon>Pseudomonadati</taxon>
        <taxon>Bacteroidota</taxon>
        <taxon>Flavobacteriia</taxon>
        <taxon>Flavobacteriales</taxon>
        <taxon>Flavobacteriaceae</taxon>
        <taxon>Leptobacterium</taxon>
    </lineage>
</organism>
<reference evidence="3 4" key="1">
    <citation type="submission" date="2020-01" db="EMBL/GenBank/DDBJ databases">
        <title>Leptobacterium flavescens.</title>
        <authorList>
            <person name="Wang G."/>
        </authorList>
    </citation>
    <scope>NUCLEOTIDE SEQUENCE [LARGE SCALE GENOMIC DNA]</scope>
    <source>
        <strain evidence="3 4">KCTC 22160</strain>
    </source>
</reference>
<evidence type="ECO:0000259" key="2">
    <source>
        <dbReference type="Pfam" id="PF01551"/>
    </source>
</evidence>
<feature type="chain" id="PRO_5026944780" evidence="1">
    <location>
        <begin position="18"/>
        <end position="268"/>
    </location>
</feature>
<dbReference type="CDD" id="cd12797">
    <property type="entry name" value="M23_peptidase"/>
    <property type="match status" value="1"/>
</dbReference>
<accession>A0A6P0UQ75</accession>
<dbReference type="InterPro" id="IPR016047">
    <property type="entry name" value="M23ase_b-sheet_dom"/>
</dbReference>
<evidence type="ECO:0000256" key="1">
    <source>
        <dbReference type="SAM" id="SignalP"/>
    </source>
</evidence>
<feature type="signal peptide" evidence="1">
    <location>
        <begin position="1"/>
        <end position="17"/>
    </location>
</feature>
<gene>
    <name evidence="3" type="ORF">GWK08_18700</name>
</gene>
<dbReference type="InterPro" id="IPR011055">
    <property type="entry name" value="Dup_hybrid_motif"/>
</dbReference>
<dbReference type="RefSeq" id="WP_163608763.1">
    <property type="nucleotide sequence ID" value="NZ_JAABOO010000004.1"/>
</dbReference>
<keyword evidence="1" id="KW-0732">Signal</keyword>
<evidence type="ECO:0000313" key="3">
    <source>
        <dbReference type="EMBL" id="NER15491.1"/>
    </source>
</evidence>
<dbReference type="GO" id="GO:0004222">
    <property type="term" value="F:metalloendopeptidase activity"/>
    <property type="evidence" value="ECO:0007669"/>
    <property type="project" value="TreeGrafter"/>
</dbReference>
<dbReference type="AlphaFoldDB" id="A0A6P0UQ75"/>
<dbReference type="EMBL" id="JAABOO010000004">
    <property type="protein sequence ID" value="NER15491.1"/>
    <property type="molecule type" value="Genomic_DNA"/>
</dbReference>
<proteinExistence type="predicted"/>
<keyword evidence="4" id="KW-1185">Reference proteome</keyword>
<dbReference type="PANTHER" id="PTHR21666">
    <property type="entry name" value="PEPTIDASE-RELATED"/>
    <property type="match status" value="1"/>
</dbReference>
<evidence type="ECO:0000313" key="4">
    <source>
        <dbReference type="Proteomes" id="UP000468581"/>
    </source>
</evidence>
<dbReference type="Gene3D" id="2.70.70.10">
    <property type="entry name" value="Glucose Permease (Domain IIA)"/>
    <property type="match status" value="1"/>
</dbReference>
<dbReference type="Proteomes" id="UP000468581">
    <property type="component" value="Unassembled WGS sequence"/>
</dbReference>
<comment type="caution">
    <text evidence="3">The sequence shown here is derived from an EMBL/GenBank/DDBJ whole genome shotgun (WGS) entry which is preliminary data.</text>
</comment>
<dbReference type="InterPro" id="IPR050570">
    <property type="entry name" value="Cell_wall_metabolism_enzyme"/>
</dbReference>
<protein>
    <submittedName>
        <fullName evidence="3">Peptidoglycan DD-metalloendopeptidase family protein</fullName>
    </submittedName>
</protein>